<gene>
    <name evidence="8" type="ORF">EV146_106271</name>
</gene>
<accession>A0A4R2BDQ2</accession>
<dbReference type="InterPro" id="IPR020846">
    <property type="entry name" value="MFS_dom"/>
</dbReference>
<sequence length="408" mass="43796">MDTLKKEPLWTKNFIIVSLINFLVILIFYQLMVTIAEYAVEEYHTATSTAGLVSSIFIIGSLIGRLITGRGIVSLGSKKTFKIGLVLFTLTTLAYFIANNLAVLIGLRLLHGISSGVISTATGTVIAQIIPASRRGEGIGYFSMSAVLATAIGPFIGILLLQSFDQFSAIFVFNTILVVICIATSFFLNMDAVNNKVSTGQAPEETKGFSVANYIEPKAVPISLIALLAGFAYSGIMSFLSFYMAEIDLVEAGSLFFLVYSIAILLTRPITGPLMDRKGANIVVYPALILFAAGMVLFSEASTGVMLLASACIIGIGYGNFNSIAQALAIKGVEPRRMGLATSTYYILYDIGLGAGPFLLGALVPLMGYRSLFFSMVPVIIISLVLYWALVGRKERKEALQAGKLMQG</sequence>
<organism evidence="8 9">
    <name type="scientific">Mesobacillus foraminis</name>
    <dbReference type="NCBI Taxonomy" id="279826"/>
    <lineage>
        <taxon>Bacteria</taxon>
        <taxon>Bacillati</taxon>
        <taxon>Bacillota</taxon>
        <taxon>Bacilli</taxon>
        <taxon>Bacillales</taxon>
        <taxon>Bacillaceae</taxon>
        <taxon>Mesobacillus</taxon>
    </lineage>
</organism>
<dbReference type="RefSeq" id="WP_132006478.1">
    <property type="nucleotide sequence ID" value="NZ_JABUHM010000004.1"/>
</dbReference>
<keyword evidence="3 6" id="KW-0812">Transmembrane</keyword>
<evidence type="ECO:0000259" key="7">
    <source>
        <dbReference type="PROSITE" id="PS50850"/>
    </source>
</evidence>
<feature type="transmembrane region" description="Helical" evidence="6">
    <location>
        <begin position="346"/>
        <end position="366"/>
    </location>
</feature>
<feature type="transmembrane region" description="Helical" evidence="6">
    <location>
        <begin position="80"/>
        <end position="98"/>
    </location>
</feature>
<feature type="transmembrane region" description="Helical" evidence="6">
    <location>
        <begin position="48"/>
        <end position="68"/>
    </location>
</feature>
<comment type="subcellular location">
    <subcellularLocation>
        <location evidence="1">Cell membrane</location>
        <topology evidence="1">Multi-pass membrane protein</topology>
    </subcellularLocation>
</comment>
<comment type="caution">
    <text evidence="8">The sequence shown here is derived from an EMBL/GenBank/DDBJ whole genome shotgun (WGS) entry which is preliminary data.</text>
</comment>
<dbReference type="GO" id="GO:0022857">
    <property type="term" value="F:transmembrane transporter activity"/>
    <property type="evidence" value="ECO:0007669"/>
    <property type="project" value="InterPro"/>
</dbReference>
<name>A0A4R2BDQ2_9BACI</name>
<keyword evidence="2" id="KW-0813">Transport</keyword>
<feature type="transmembrane region" description="Helical" evidence="6">
    <location>
        <begin position="104"/>
        <end position="127"/>
    </location>
</feature>
<dbReference type="InterPro" id="IPR052714">
    <property type="entry name" value="MFS_Exporter"/>
</dbReference>
<feature type="transmembrane region" description="Helical" evidence="6">
    <location>
        <begin position="249"/>
        <end position="267"/>
    </location>
</feature>
<feature type="domain" description="Major facilitator superfamily (MFS) profile" evidence="7">
    <location>
        <begin position="13"/>
        <end position="395"/>
    </location>
</feature>
<evidence type="ECO:0000313" key="8">
    <source>
        <dbReference type="EMBL" id="TCN25068.1"/>
    </source>
</evidence>
<dbReference type="InterPro" id="IPR011701">
    <property type="entry name" value="MFS"/>
</dbReference>
<keyword evidence="5 6" id="KW-0472">Membrane</keyword>
<dbReference type="SUPFAM" id="SSF103473">
    <property type="entry name" value="MFS general substrate transporter"/>
    <property type="match status" value="1"/>
</dbReference>
<reference evidence="8 9" key="1">
    <citation type="journal article" date="2015" name="Stand. Genomic Sci.">
        <title>Genomic Encyclopedia of Bacterial and Archaeal Type Strains, Phase III: the genomes of soil and plant-associated and newly described type strains.</title>
        <authorList>
            <person name="Whitman W.B."/>
            <person name="Woyke T."/>
            <person name="Klenk H.P."/>
            <person name="Zhou Y."/>
            <person name="Lilburn T.G."/>
            <person name="Beck B.J."/>
            <person name="De Vos P."/>
            <person name="Vandamme P."/>
            <person name="Eisen J.A."/>
            <person name="Garrity G."/>
            <person name="Hugenholtz P."/>
            <person name="Kyrpides N.C."/>
        </authorList>
    </citation>
    <scope>NUCLEOTIDE SEQUENCE [LARGE SCALE GENOMIC DNA]</scope>
    <source>
        <strain evidence="8 9">CV53</strain>
    </source>
</reference>
<dbReference type="PANTHER" id="PTHR23531:SF1">
    <property type="entry name" value="QUINOLENE RESISTANCE PROTEIN NORA"/>
    <property type="match status" value="1"/>
</dbReference>
<feature type="transmembrane region" description="Helical" evidence="6">
    <location>
        <begin position="167"/>
        <end position="188"/>
    </location>
</feature>
<feature type="transmembrane region" description="Helical" evidence="6">
    <location>
        <begin position="304"/>
        <end position="325"/>
    </location>
</feature>
<dbReference type="GO" id="GO:0005886">
    <property type="term" value="C:plasma membrane"/>
    <property type="evidence" value="ECO:0007669"/>
    <property type="project" value="UniProtKB-SubCell"/>
</dbReference>
<feature type="transmembrane region" description="Helical" evidence="6">
    <location>
        <begin position="139"/>
        <end position="161"/>
    </location>
</feature>
<dbReference type="Pfam" id="PF07690">
    <property type="entry name" value="MFS_1"/>
    <property type="match status" value="1"/>
</dbReference>
<evidence type="ECO:0000256" key="6">
    <source>
        <dbReference type="SAM" id="Phobius"/>
    </source>
</evidence>
<dbReference type="PROSITE" id="PS50850">
    <property type="entry name" value="MFS"/>
    <property type="match status" value="1"/>
</dbReference>
<evidence type="ECO:0000313" key="9">
    <source>
        <dbReference type="Proteomes" id="UP000295689"/>
    </source>
</evidence>
<dbReference type="AlphaFoldDB" id="A0A4R2BDQ2"/>
<dbReference type="Gene3D" id="1.20.1250.20">
    <property type="entry name" value="MFS general substrate transporter like domains"/>
    <property type="match status" value="2"/>
</dbReference>
<feature type="transmembrane region" description="Helical" evidence="6">
    <location>
        <begin position="222"/>
        <end position="243"/>
    </location>
</feature>
<proteinExistence type="predicted"/>
<evidence type="ECO:0000256" key="3">
    <source>
        <dbReference type="ARBA" id="ARBA00022692"/>
    </source>
</evidence>
<keyword evidence="9" id="KW-1185">Reference proteome</keyword>
<evidence type="ECO:0000256" key="5">
    <source>
        <dbReference type="ARBA" id="ARBA00023136"/>
    </source>
</evidence>
<feature type="transmembrane region" description="Helical" evidence="6">
    <location>
        <begin position="372"/>
        <end position="391"/>
    </location>
</feature>
<dbReference type="InterPro" id="IPR036259">
    <property type="entry name" value="MFS_trans_sf"/>
</dbReference>
<keyword evidence="4 6" id="KW-1133">Transmembrane helix</keyword>
<dbReference type="CDD" id="cd17489">
    <property type="entry name" value="MFS_YfcJ_like"/>
    <property type="match status" value="1"/>
</dbReference>
<feature type="transmembrane region" description="Helical" evidence="6">
    <location>
        <begin position="14"/>
        <end position="36"/>
    </location>
</feature>
<dbReference type="Proteomes" id="UP000295689">
    <property type="component" value="Unassembled WGS sequence"/>
</dbReference>
<evidence type="ECO:0000256" key="4">
    <source>
        <dbReference type="ARBA" id="ARBA00022989"/>
    </source>
</evidence>
<protein>
    <submittedName>
        <fullName evidence="8">Putative MFS family arabinose efflux permease</fullName>
    </submittedName>
</protein>
<dbReference type="PANTHER" id="PTHR23531">
    <property type="entry name" value="QUINOLENE RESISTANCE PROTEIN NORA"/>
    <property type="match status" value="1"/>
</dbReference>
<evidence type="ECO:0000256" key="1">
    <source>
        <dbReference type="ARBA" id="ARBA00004651"/>
    </source>
</evidence>
<evidence type="ECO:0000256" key="2">
    <source>
        <dbReference type="ARBA" id="ARBA00022448"/>
    </source>
</evidence>
<feature type="transmembrane region" description="Helical" evidence="6">
    <location>
        <begin position="279"/>
        <end position="298"/>
    </location>
</feature>
<dbReference type="EMBL" id="SLVV01000006">
    <property type="protein sequence ID" value="TCN25068.1"/>
    <property type="molecule type" value="Genomic_DNA"/>
</dbReference>